<dbReference type="PROSITE" id="PS00092">
    <property type="entry name" value="N6_MTASE"/>
    <property type="match status" value="1"/>
</dbReference>
<sequence length="280" mass="31995">MTINQFKIEFLQALKTHYPATEIESFLYWLTEAFLGKKRLDVAINPEYELSTEEEQQLKQALNRLKDYEPIQYIVGETEFYGLPFKVNPSVLIPRPETEELVAWILQDYSQSNLQILDVGTGSGCIPVSLAKNLSEAKITSIDISAKAIETAKQNAALNNVKIKFLKQDILQTESLGQEYDVIVSNPPYVRELEKAKMQQNVLKFEPAKALYVKDENPLIFYEKIAKLAIVNLRKNGSLYFEINEFLAKDLEVLVETIGFTSVETKKDIYGNDRMLKAKI</sequence>
<dbReference type="InterPro" id="IPR029063">
    <property type="entry name" value="SAM-dependent_MTases_sf"/>
</dbReference>
<feature type="binding site" evidence="5">
    <location>
        <position position="143"/>
    </location>
    <ligand>
        <name>S-adenosyl-L-methionine</name>
        <dbReference type="ChEBI" id="CHEBI:59789"/>
    </ligand>
</feature>
<dbReference type="InterPro" id="IPR050320">
    <property type="entry name" value="N5-glutamine_MTase"/>
</dbReference>
<dbReference type="SUPFAM" id="SSF53335">
    <property type="entry name" value="S-adenosyl-L-methionine-dependent methyltransferases"/>
    <property type="match status" value="1"/>
</dbReference>
<dbReference type="GO" id="GO:0102559">
    <property type="term" value="F:peptide chain release factor N(5)-glutamine methyltransferase activity"/>
    <property type="evidence" value="ECO:0007669"/>
    <property type="project" value="UniProtKB-EC"/>
</dbReference>
<feature type="domain" description="Release factor glutamine methyltransferase N-terminal" evidence="7">
    <location>
        <begin position="12"/>
        <end position="76"/>
    </location>
</feature>
<feature type="binding site" evidence="5">
    <location>
        <begin position="120"/>
        <end position="124"/>
    </location>
    <ligand>
        <name>S-adenosyl-L-methionine</name>
        <dbReference type="ChEBI" id="CHEBI:59789"/>
    </ligand>
</feature>
<dbReference type="Pfam" id="PF17827">
    <property type="entry name" value="PrmC_N"/>
    <property type="match status" value="1"/>
</dbReference>
<evidence type="ECO:0000313" key="9">
    <source>
        <dbReference type="Proteomes" id="UP000317169"/>
    </source>
</evidence>
<accession>A0A507ZNM3</accession>
<dbReference type="InterPro" id="IPR007848">
    <property type="entry name" value="Small_mtfrase_dom"/>
</dbReference>
<dbReference type="InterPro" id="IPR004556">
    <property type="entry name" value="HemK-like"/>
</dbReference>
<dbReference type="InterPro" id="IPR002052">
    <property type="entry name" value="DNA_methylase_N6_adenine_CS"/>
</dbReference>
<dbReference type="CDD" id="cd02440">
    <property type="entry name" value="AdoMet_MTases"/>
    <property type="match status" value="1"/>
</dbReference>
<evidence type="ECO:0000256" key="1">
    <source>
        <dbReference type="ARBA" id="ARBA00022603"/>
    </source>
</evidence>
<comment type="caution">
    <text evidence="5">Lacks conserved residue(s) required for the propagation of feature annotation.</text>
</comment>
<keyword evidence="1 5" id="KW-0489">Methyltransferase</keyword>
<keyword evidence="2 5" id="KW-0808">Transferase</keyword>
<evidence type="ECO:0000313" key="8">
    <source>
        <dbReference type="EMBL" id="TQD39336.1"/>
    </source>
</evidence>
<dbReference type="NCBIfam" id="TIGR03534">
    <property type="entry name" value="RF_mod_PrmC"/>
    <property type="match status" value="1"/>
</dbReference>
<evidence type="ECO:0000259" key="6">
    <source>
        <dbReference type="Pfam" id="PF05175"/>
    </source>
</evidence>
<feature type="binding site" evidence="5">
    <location>
        <position position="186"/>
    </location>
    <ligand>
        <name>S-adenosyl-L-methionine</name>
        <dbReference type="ChEBI" id="CHEBI:59789"/>
    </ligand>
</feature>
<evidence type="ECO:0000256" key="5">
    <source>
        <dbReference type="HAMAP-Rule" id="MF_02126"/>
    </source>
</evidence>
<evidence type="ECO:0000256" key="2">
    <source>
        <dbReference type="ARBA" id="ARBA00022679"/>
    </source>
</evidence>
<dbReference type="HAMAP" id="MF_02126">
    <property type="entry name" value="RF_methyltr_PrmC"/>
    <property type="match status" value="1"/>
</dbReference>
<dbReference type="Gene3D" id="1.10.8.10">
    <property type="entry name" value="DNA helicase RuvA subunit, C-terminal domain"/>
    <property type="match status" value="1"/>
</dbReference>
<dbReference type="NCBIfam" id="TIGR00536">
    <property type="entry name" value="hemK_fam"/>
    <property type="match status" value="1"/>
</dbReference>
<dbReference type="GO" id="GO:0003676">
    <property type="term" value="F:nucleic acid binding"/>
    <property type="evidence" value="ECO:0007669"/>
    <property type="project" value="InterPro"/>
</dbReference>
<dbReference type="OrthoDB" id="9800643at2"/>
<feature type="domain" description="Methyltransferase small" evidence="6">
    <location>
        <begin position="112"/>
        <end position="200"/>
    </location>
</feature>
<dbReference type="EC" id="2.1.1.297" evidence="5"/>
<dbReference type="RefSeq" id="WP_141421283.1">
    <property type="nucleotide sequence ID" value="NZ_VIAR01000004.1"/>
</dbReference>
<dbReference type="GO" id="GO:0032259">
    <property type="term" value="P:methylation"/>
    <property type="evidence" value="ECO:0007669"/>
    <property type="project" value="UniProtKB-KW"/>
</dbReference>
<dbReference type="Gene3D" id="3.40.50.150">
    <property type="entry name" value="Vaccinia Virus protein VP39"/>
    <property type="match status" value="1"/>
</dbReference>
<comment type="caution">
    <text evidence="8">The sequence shown here is derived from an EMBL/GenBank/DDBJ whole genome shotgun (WGS) entry which is preliminary data.</text>
</comment>
<dbReference type="InterPro" id="IPR040758">
    <property type="entry name" value="PrmC_N"/>
</dbReference>
<comment type="function">
    <text evidence="5">Methylates the class 1 translation termination release factors RF1/PrfA and RF2/PrfB on the glutamine residue of the universally conserved GGQ motif.</text>
</comment>
<feature type="binding site" evidence="5">
    <location>
        <begin position="186"/>
        <end position="189"/>
    </location>
    <ligand>
        <name>substrate</name>
    </ligand>
</feature>
<reference evidence="8 9" key="1">
    <citation type="submission" date="2019-06" db="EMBL/GenBank/DDBJ databases">
        <title>Flavibacter putida gen. nov., sp. nov., a novel marine bacterium of the family Flavobacteriaceae isolated from coastal seawater.</title>
        <authorList>
            <person name="Feng X."/>
        </authorList>
    </citation>
    <scope>NUCLEOTIDE SEQUENCE [LARGE SCALE GENOMIC DNA]</scope>
    <source>
        <strain evidence="8 9">PLHSN227</strain>
    </source>
</reference>
<evidence type="ECO:0000256" key="4">
    <source>
        <dbReference type="ARBA" id="ARBA00048391"/>
    </source>
</evidence>
<dbReference type="Proteomes" id="UP000317169">
    <property type="component" value="Unassembled WGS sequence"/>
</dbReference>
<dbReference type="InterPro" id="IPR019874">
    <property type="entry name" value="RF_methyltr_PrmC"/>
</dbReference>
<dbReference type="Pfam" id="PF05175">
    <property type="entry name" value="MTS"/>
    <property type="match status" value="1"/>
</dbReference>
<dbReference type="EMBL" id="VIAR01000004">
    <property type="protein sequence ID" value="TQD39336.1"/>
    <property type="molecule type" value="Genomic_DNA"/>
</dbReference>
<comment type="catalytic activity">
    <reaction evidence="4 5">
        <text>L-glutaminyl-[peptide chain release factor] + S-adenosyl-L-methionine = N(5)-methyl-L-glutaminyl-[peptide chain release factor] + S-adenosyl-L-homocysteine + H(+)</text>
        <dbReference type="Rhea" id="RHEA:42896"/>
        <dbReference type="Rhea" id="RHEA-COMP:10271"/>
        <dbReference type="Rhea" id="RHEA-COMP:10272"/>
        <dbReference type="ChEBI" id="CHEBI:15378"/>
        <dbReference type="ChEBI" id="CHEBI:30011"/>
        <dbReference type="ChEBI" id="CHEBI:57856"/>
        <dbReference type="ChEBI" id="CHEBI:59789"/>
        <dbReference type="ChEBI" id="CHEBI:61891"/>
        <dbReference type="EC" id="2.1.1.297"/>
    </reaction>
</comment>
<evidence type="ECO:0000259" key="7">
    <source>
        <dbReference type="Pfam" id="PF17827"/>
    </source>
</evidence>
<evidence type="ECO:0000256" key="3">
    <source>
        <dbReference type="ARBA" id="ARBA00022691"/>
    </source>
</evidence>
<gene>
    <name evidence="5 8" type="primary">prmC</name>
    <name evidence="8" type="ORF">FKR84_05430</name>
</gene>
<dbReference type="AlphaFoldDB" id="A0A507ZNM3"/>
<organism evidence="8 9">
    <name type="scientific">Haloflavibacter putidus</name>
    <dbReference type="NCBI Taxonomy" id="2576776"/>
    <lineage>
        <taxon>Bacteria</taxon>
        <taxon>Pseudomonadati</taxon>
        <taxon>Bacteroidota</taxon>
        <taxon>Flavobacteriia</taxon>
        <taxon>Flavobacteriales</taxon>
        <taxon>Flavobacteriaceae</taxon>
        <taxon>Haloflavibacter</taxon>
    </lineage>
</organism>
<keyword evidence="3 5" id="KW-0949">S-adenosyl-L-methionine</keyword>
<proteinExistence type="inferred from homology"/>
<dbReference type="PANTHER" id="PTHR18895:SF74">
    <property type="entry name" value="MTRF1L RELEASE FACTOR GLUTAMINE METHYLTRANSFERASE"/>
    <property type="match status" value="1"/>
</dbReference>
<comment type="similarity">
    <text evidence="5">Belongs to the protein N5-glutamine methyltransferase family. PrmC subfamily.</text>
</comment>
<keyword evidence="9" id="KW-1185">Reference proteome</keyword>
<dbReference type="PANTHER" id="PTHR18895">
    <property type="entry name" value="HEMK METHYLTRANSFERASE"/>
    <property type="match status" value="1"/>
</dbReference>
<protein>
    <recommendedName>
        <fullName evidence="5">Release factor glutamine methyltransferase</fullName>
        <shortName evidence="5">RF MTase</shortName>
        <ecNumber evidence="5">2.1.1.297</ecNumber>
    </recommendedName>
    <alternativeName>
        <fullName evidence="5">N5-glutamine methyltransferase PrmC</fullName>
    </alternativeName>
    <alternativeName>
        <fullName evidence="5">Protein-(glutamine-N5) MTase PrmC</fullName>
    </alternativeName>
    <alternativeName>
        <fullName evidence="5">Protein-glutamine N-methyltransferase PrmC</fullName>
    </alternativeName>
</protein>
<name>A0A507ZNM3_9FLAO</name>